<name>A0A0Q3TLK9_9BACI</name>
<reference evidence="1 2" key="1">
    <citation type="submission" date="2015-09" db="EMBL/GenBank/DDBJ databases">
        <title>Genome sequencing project for genomic taxonomy and phylogenomics of Bacillus-like bacteria.</title>
        <authorList>
            <person name="Liu B."/>
            <person name="Wang J."/>
            <person name="Zhu Y."/>
            <person name="Liu G."/>
            <person name="Chen Q."/>
            <person name="Chen Z."/>
            <person name="Lan J."/>
            <person name="Che J."/>
            <person name="Ge C."/>
            <person name="Shi H."/>
            <person name="Pan Z."/>
            <person name="Liu X."/>
        </authorList>
    </citation>
    <scope>NUCLEOTIDE SEQUENCE [LARGE SCALE GENOMIC DNA]</scope>
    <source>
        <strain evidence="1 2">LMG 18435</strain>
    </source>
</reference>
<organism evidence="1 2">
    <name type="scientific">Heyndrickxia shackletonii</name>
    <dbReference type="NCBI Taxonomy" id="157838"/>
    <lineage>
        <taxon>Bacteria</taxon>
        <taxon>Bacillati</taxon>
        <taxon>Bacillota</taxon>
        <taxon>Bacilli</taxon>
        <taxon>Bacillales</taxon>
        <taxon>Bacillaceae</taxon>
        <taxon>Heyndrickxia</taxon>
    </lineage>
</organism>
<sequence>MGVKTSKQSRHYMKKFIGFVGMIHMSSKTFAYKGQRSFFASFIGFVVKSKGGKFFWTFHC</sequence>
<keyword evidence="2" id="KW-1185">Reference proteome</keyword>
<gene>
    <name evidence="1" type="ORF">AN964_15945</name>
</gene>
<comment type="caution">
    <text evidence="1">The sequence shown here is derived from an EMBL/GenBank/DDBJ whole genome shotgun (WGS) entry which is preliminary data.</text>
</comment>
<dbReference type="PATRIC" id="fig|157838.3.peg.3521"/>
<evidence type="ECO:0000313" key="1">
    <source>
        <dbReference type="EMBL" id="KQL54854.1"/>
    </source>
</evidence>
<dbReference type="Proteomes" id="UP000051888">
    <property type="component" value="Unassembled WGS sequence"/>
</dbReference>
<accession>A0A0Q3TLK9</accession>
<evidence type="ECO:0000313" key="2">
    <source>
        <dbReference type="Proteomes" id="UP000051888"/>
    </source>
</evidence>
<proteinExistence type="predicted"/>
<protein>
    <submittedName>
        <fullName evidence="1">Uncharacterized protein</fullName>
    </submittedName>
</protein>
<dbReference type="AlphaFoldDB" id="A0A0Q3TLK9"/>
<dbReference type="EMBL" id="LJJC01000004">
    <property type="protein sequence ID" value="KQL54854.1"/>
    <property type="molecule type" value="Genomic_DNA"/>
</dbReference>
<dbReference type="STRING" id="157838.AN964_15945"/>